<evidence type="ECO:0000256" key="1">
    <source>
        <dbReference type="ARBA" id="ARBA00023002"/>
    </source>
</evidence>
<dbReference type="FunFam" id="3.40.50.720:FF:001667">
    <property type="entry name" value="Glyoxylate/hydroxypyruvate reductase, putative"/>
    <property type="match status" value="1"/>
</dbReference>
<dbReference type="GO" id="GO:0008465">
    <property type="term" value="F:hydroxypyruvate reductase (NADH) activity"/>
    <property type="evidence" value="ECO:0007669"/>
    <property type="project" value="TreeGrafter"/>
</dbReference>
<dbReference type="Pfam" id="PF00389">
    <property type="entry name" value="2-Hacid_dh"/>
    <property type="match status" value="1"/>
</dbReference>
<organism evidence="5">
    <name type="scientific">Ixodes ricinus</name>
    <name type="common">Common tick</name>
    <name type="synonym">Acarus ricinus</name>
    <dbReference type="NCBI Taxonomy" id="34613"/>
    <lineage>
        <taxon>Eukaryota</taxon>
        <taxon>Metazoa</taxon>
        <taxon>Ecdysozoa</taxon>
        <taxon>Arthropoda</taxon>
        <taxon>Chelicerata</taxon>
        <taxon>Arachnida</taxon>
        <taxon>Acari</taxon>
        <taxon>Parasitiformes</taxon>
        <taxon>Ixodida</taxon>
        <taxon>Ixodoidea</taxon>
        <taxon>Ixodidae</taxon>
        <taxon>Ixodinae</taxon>
        <taxon>Ixodes</taxon>
    </lineage>
</organism>
<dbReference type="SUPFAM" id="SSF52283">
    <property type="entry name" value="Formate/glycerate dehydrogenase catalytic domain-like"/>
    <property type="match status" value="1"/>
</dbReference>
<dbReference type="Gene3D" id="3.40.50.720">
    <property type="entry name" value="NAD(P)-binding Rossmann-like Domain"/>
    <property type="match status" value="2"/>
</dbReference>
<keyword evidence="1 2" id="KW-0560">Oxidoreductase</keyword>
<dbReference type="InterPro" id="IPR036291">
    <property type="entry name" value="NAD(P)-bd_dom_sf"/>
</dbReference>
<evidence type="ECO:0000259" key="4">
    <source>
        <dbReference type="Pfam" id="PF02826"/>
    </source>
</evidence>
<dbReference type="SUPFAM" id="SSF51735">
    <property type="entry name" value="NAD(P)-binding Rossmann-fold domains"/>
    <property type="match status" value="1"/>
</dbReference>
<dbReference type="PANTHER" id="PTHR10996">
    <property type="entry name" value="2-HYDROXYACID DEHYDROGENASE-RELATED"/>
    <property type="match status" value="1"/>
</dbReference>
<dbReference type="GO" id="GO:0030267">
    <property type="term" value="F:glyoxylate reductase (NADPH) activity"/>
    <property type="evidence" value="ECO:0007669"/>
    <property type="project" value="TreeGrafter"/>
</dbReference>
<feature type="domain" description="D-isomer specific 2-hydroxyacid dehydrogenase NAD-binding" evidence="4">
    <location>
        <begin position="151"/>
        <end position="331"/>
    </location>
</feature>
<accession>A0A0K8R776</accession>
<dbReference type="InterPro" id="IPR006139">
    <property type="entry name" value="D-isomer_2_OHA_DH_cat_dom"/>
</dbReference>
<evidence type="ECO:0000256" key="2">
    <source>
        <dbReference type="RuleBase" id="RU003719"/>
    </source>
</evidence>
<dbReference type="PANTHER" id="PTHR10996:SF277">
    <property type="entry name" value="GLYOXYLATE REDUCTASE_HYDROXYPYRUVATE REDUCTASE"/>
    <property type="match status" value="1"/>
</dbReference>
<comment type="similarity">
    <text evidence="2">Belongs to the D-isomer specific 2-hydroxyacid dehydrogenase family.</text>
</comment>
<dbReference type="AlphaFoldDB" id="A0A0K8R776"/>
<dbReference type="GO" id="GO:0051287">
    <property type="term" value="F:NAD binding"/>
    <property type="evidence" value="ECO:0007669"/>
    <property type="project" value="InterPro"/>
</dbReference>
<feature type="domain" description="D-isomer specific 2-hydroxyacid dehydrogenase catalytic" evidence="3">
    <location>
        <begin position="46"/>
        <end position="362"/>
    </location>
</feature>
<proteinExistence type="evidence at transcript level"/>
<name>A0A0K8R776_IXORI</name>
<dbReference type="GO" id="GO:0005829">
    <property type="term" value="C:cytosol"/>
    <property type="evidence" value="ECO:0007669"/>
    <property type="project" value="TreeGrafter"/>
</dbReference>
<keyword evidence="5" id="KW-0670">Pyruvate</keyword>
<dbReference type="CDD" id="cd05301">
    <property type="entry name" value="GDH"/>
    <property type="match status" value="1"/>
</dbReference>
<dbReference type="Pfam" id="PF02826">
    <property type="entry name" value="2-Hacid_dh_C"/>
    <property type="match status" value="1"/>
</dbReference>
<evidence type="ECO:0000313" key="5">
    <source>
        <dbReference type="EMBL" id="JAA66334.1"/>
    </source>
</evidence>
<evidence type="ECO:0000259" key="3">
    <source>
        <dbReference type="Pfam" id="PF00389"/>
    </source>
</evidence>
<protein>
    <submittedName>
        <fullName evidence="5">Putative glyoxylate/hydroxypyruvate reduct</fullName>
    </submittedName>
</protein>
<sequence>MWRIGRPLIGKGCVLLSPSTINTLDIILVRRARLSEMGPTRKPAVFVTHPDVPPEALKLLAERCDIDVWNEPKPIPRSLLLQRVVDKDALFCLLTEKVDAQLLDAAGSSLKVVGTMSVGYDHIDVDECRKRRIAVGNTPHVLTDSTAELGIALLLATRRRLFEARSQIDSGAWAQTSWSPMWMCGSEIRGTTVGFVGMGNIGLAILERLKAFKVSKFLYTSRSHKPTAEMEGAQFTRLDGLLRMSDIVIVTCTLTPETTGMFNREAFSLMKKTASIINISRGAVVDQDALYEALTTGKIASAGLDVMTPEPLAKDHPLVKLPNCVLLPHIGSATTETRTAMAVLTAQNILAALEGLPMPASVA</sequence>
<dbReference type="EMBL" id="GADI01007474">
    <property type="protein sequence ID" value="JAA66334.1"/>
    <property type="molecule type" value="mRNA"/>
</dbReference>
<dbReference type="InterPro" id="IPR006140">
    <property type="entry name" value="D-isomer_DH_NAD-bd"/>
</dbReference>
<reference evidence="5" key="1">
    <citation type="submission" date="2012-12" db="EMBL/GenBank/DDBJ databases">
        <title>Identification and characterization of a phenylalanine ammonia-lyase gene family in Isatis indigotica Fort.</title>
        <authorList>
            <person name="Liu Q."/>
            <person name="Chen J."/>
            <person name="Zhou X."/>
            <person name="Di P."/>
            <person name="Xiao Y."/>
            <person name="Xuan H."/>
            <person name="Zhang L."/>
            <person name="Chen W."/>
        </authorList>
    </citation>
    <scope>NUCLEOTIDE SEQUENCE</scope>
    <source>
        <tissue evidence="5">Salivary gland</tissue>
    </source>
</reference>
<dbReference type="InterPro" id="IPR050223">
    <property type="entry name" value="D-isomer_2-hydroxyacid_DH"/>
</dbReference>